<proteinExistence type="predicted"/>
<protein>
    <submittedName>
        <fullName evidence="1">Uncharacterized protein</fullName>
    </submittedName>
</protein>
<evidence type="ECO:0000313" key="1">
    <source>
        <dbReference type="EMBL" id="KAH9298646.1"/>
    </source>
</evidence>
<feature type="non-terminal residue" evidence="1">
    <location>
        <position position="1"/>
    </location>
</feature>
<accession>A0AA38FEU2</accession>
<feature type="non-terminal residue" evidence="1">
    <location>
        <position position="79"/>
    </location>
</feature>
<evidence type="ECO:0000313" key="2">
    <source>
        <dbReference type="Proteomes" id="UP000824469"/>
    </source>
</evidence>
<name>A0AA38FEU2_TAXCH</name>
<comment type="caution">
    <text evidence="1">The sequence shown here is derived from an EMBL/GenBank/DDBJ whole genome shotgun (WGS) entry which is preliminary data.</text>
</comment>
<dbReference type="Proteomes" id="UP000824469">
    <property type="component" value="Unassembled WGS sequence"/>
</dbReference>
<dbReference type="AlphaFoldDB" id="A0AA38FEU2"/>
<sequence>LPPLFSLCLSRDFTARIGGYLPTYWSHMLFRTRFGTKATIRSDPIANFHIQPHTLSPINANCSSFDQEDYISIDEADTK</sequence>
<dbReference type="EMBL" id="JAHRHJ020000010">
    <property type="protein sequence ID" value="KAH9298646.1"/>
    <property type="molecule type" value="Genomic_DNA"/>
</dbReference>
<organism evidence="1 2">
    <name type="scientific">Taxus chinensis</name>
    <name type="common">Chinese yew</name>
    <name type="synonym">Taxus wallichiana var. chinensis</name>
    <dbReference type="NCBI Taxonomy" id="29808"/>
    <lineage>
        <taxon>Eukaryota</taxon>
        <taxon>Viridiplantae</taxon>
        <taxon>Streptophyta</taxon>
        <taxon>Embryophyta</taxon>
        <taxon>Tracheophyta</taxon>
        <taxon>Spermatophyta</taxon>
        <taxon>Pinopsida</taxon>
        <taxon>Pinidae</taxon>
        <taxon>Conifers II</taxon>
        <taxon>Cupressales</taxon>
        <taxon>Taxaceae</taxon>
        <taxon>Taxus</taxon>
    </lineage>
</organism>
<keyword evidence="2" id="KW-1185">Reference proteome</keyword>
<gene>
    <name evidence="1" type="ORF">KI387_030328</name>
</gene>
<reference evidence="1 2" key="1">
    <citation type="journal article" date="2021" name="Nat. Plants">
        <title>The Taxus genome provides insights into paclitaxel biosynthesis.</title>
        <authorList>
            <person name="Xiong X."/>
            <person name="Gou J."/>
            <person name="Liao Q."/>
            <person name="Li Y."/>
            <person name="Zhou Q."/>
            <person name="Bi G."/>
            <person name="Li C."/>
            <person name="Du R."/>
            <person name="Wang X."/>
            <person name="Sun T."/>
            <person name="Guo L."/>
            <person name="Liang H."/>
            <person name="Lu P."/>
            <person name="Wu Y."/>
            <person name="Zhang Z."/>
            <person name="Ro D.K."/>
            <person name="Shang Y."/>
            <person name="Huang S."/>
            <person name="Yan J."/>
        </authorList>
    </citation>
    <scope>NUCLEOTIDE SEQUENCE [LARGE SCALE GENOMIC DNA]</scope>
    <source>
        <strain evidence="1">Ta-2019</strain>
    </source>
</reference>